<dbReference type="SUPFAM" id="SSF49842">
    <property type="entry name" value="TNF-like"/>
    <property type="match status" value="1"/>
</dbReference>
<keyword evidence="4" id="KW-1185">Reference proteome</keyword>
<dbReference type="Gene3D" id="2.60.120.40">
    <property type="match status" value="1"/>
</dbReference>
<evidence type="ECO:0000313" key="4">
    <source>
        <dbReference type="Proteomes" id="UP000735302"/>
    </source>
</evidence>
<feature type="region of interest" description="Disordered" evidence="1">
    <location>
        <begin position="24"/>
        <end position="45"/>
    </location>
</feature>
<organism evidence="3 4">
    <name type="scientific">Plakobranchus ocellatus</name>
    <dbReference type="NCBI Taxonomy" id="259542"/>
    <lineage>
        <taxon>Eukaryota</taxon>
        <taxon>Metazoa</taxon>
        <taxon>Spiralia</taxon>
        <taxon>Lophotrochozoa</taxon>
        <taxon>Mollusca</taxon>
        <taxon>Gastropoda</taxon>
        <taxon>Heterobranchia</taxon>
        <taxon>Euthyneura</taxon>
        <taxon>Panpulmonata</taxon>
        <taxon>Sacoglossa</taxon>
        <taxon>Placobranchoidea</taxon>
        <taxon>Plakobranchidae</taxon>
        <taxon>Plakobranchus</taxon>
    </lineage>
</organism>
<reference evidence="3 4" key="1">
    <citation type="journal article" date="2021" name="Elife">
        <title>Chloroplast acquisition without the gene transfer in kleptoplastic sea slugs, Plakobranchus ocellatus.</title>
        <authorList>
            <person name="Maeda T."/>
            <person name="Takahashi S."/>
            <person name="Yoshida T."/>
            <person name="Shimamura S."/>
            <person name="Takaki Y."/>
            <person name="Nagai Y."/>
            <person name="Toyoda A."/>
            <person name="Suzuki Y."/>
            <person name="Arimoto A."/>
            <person name="Ishii H."/>
            <person name="Satoh N."/>
            <person name="Nishiyama T."/>
            <person name="Hasebe M."/>
            <person name="Maruyama T."/>
            <person name="Minagawa J."/>
            <person name="Obokata J."/>
            <person name="Shigenobu S."/>
        </authorList>
    </citation>
    <scope>NUCLEOTIDE SEQUENCE [LARGE SCALE GENOMIC DNA]</scope>
</reference>
<dbReference type="InterPro" id="IPR008983">
    <property type="entry name" value="Tumour_necrosis_fac-like_dom"/>
</dbReference>
<protein>
    <recommendedName>
        <fullName evidence="2">C1q domain-containing protein</fullName>
    </recommendedName>
</protein>
<dbReference type="EMBL" id="BLXT01006799">
    <property type="protein sequence ID" value="GFO33569.1"/>
    <property type="molecule type" value="Genomic_DNA"/>
</dbReference>
<evidence type="ECO:0000313" key="3">
    <source>
        <dbReference type="EMBL" id="GFO33569.1"/>
    </source>
</evidence>
<proteinExistence type="predicted"/>
<dbReference type="Proteomes" id="UP000735302">
    <property type="component" value="Unassembled WGS sequence"/>
</dbReference>
<dbReference type="AlphaFoldDB" id="A0AAV4CNY6"/>
<dbReference type="PROSITE" id="PS50871">
    <property type="entry name" value="C1Q"/>
    <property type="match status" value="1"/>
</dbReference>
<accession>A0AAV4CNY6</accession>
<dbReference type="InterPro" id="IPR001073">
    <property type="entry name" value="C1q_dom"/>
</dbReference>
<sequence length="187" mass="19817">MIRQTDREGSDDRITVVQTESMLQNTPSNRTEVVGNVPSPDSEDKSISLTVTLLEPVEEDSGSYECQVLYMSTDTQLKNFIAAATLNVTAVPPPNYIPEMPDTCECDAIWGEIDNIKATLASGSSSGPAPAAASECQVSFAAHFSSRSGNSIFSGQTAVFDSASSNKGDAYDVSTGEFTAPCDGQVR</sequence>
<evidence type="ECO:0000256" key="1">
    <source>
        <dbReference type="SAM" id="MobiDB-lite"/>
    </source>
</evidence>
<feature type="domain" description="C1q" evidence="2">
    <location>
        <begin position="136"/>
        <end position="187"/>
    </location>
</feature>
<gene>
    <name evidence="3" type="ORF">PoB_006007400</name>
</gene>
<comment type="caution">
    <text evidence="3">The sequence shown here is derived from an EMBL/GenBank/DDBJ whole genome shotgun (WGS) entry which is preliminary data.</text>
</comment>
<name>A0AAV4CNY6_9GAST</name>
<evidence type="ECO:0000259" key="2">
    <source>
        <dbReference type="PROSITE" id="PS50871"/>
    </source>
</evidence>